<proteinExistence type="predicted"/>
<accession>A0A9E7GZU1</accession>
<feature type="non-terminal residue" evidence="3">
    <location>
        <position position="143"/>
    </location>
</feature>
<organism evidence="3 4">
    <name type="scientific">Musa troglodytarum</name>
    <name type="common">fe'i banana</name>
    <dbReference type="NCBI Taxonomy" id="320322"/>
    <lineage>
        <taxon>Eukaryota</taxon>
        <taxon>Viridiplantae</taxon>
        <taxon>Streptophyta</taxon>
        <taxon>Embryophyta</taxon>
        <taxon>Tracheophyta</taxon>
        <taxon>Spermatophyta</taxon>
        <taxon>Magnoliopsida</taxon>
        <taxon>Liliopsida</taxon>
        <taxon>Zingiberales</taxon>
        <taxon>Musaceae</taxon>
        <taxon>Musa</taxon>
    </lineage>
</organism>
<feature type="region of interest" description="Disordered" evidence="1">
    <location>
        <begin position="40"/>
        <end position="62"/>
    </location>
</feature>
<keyword evidence="4" id="KW-1185">Reference proteome</keyword>
<evidence type="ECO:0000313" key="3">
    <source>
        <dbReference type="EMBL" id="URE24881.1"/>
    </source>
</evidence>
<dbReference type="AlphaFoldDB" id="A0A9E7GZU1"/>
<gene>
    <name evidence="3" type="ORF">MUK42_14266</name>
</gene>
<dbReference type="EMBL" id="CP097510">
    <property type="protein sequence ID" value="URE24881.1"/>
    <property type="molecule type" value="Genomic_DNA"/>
</dbReference>
<evidence type="ECO:0000313" key="4">
    <source>
        <dbReference type="Proteomes" id="UP001055439"/>
    </source>
</evidence>
<evidence type="ECO:0000256" key="2">
    <source>
        <dbReference type="SAM" id="SignalP"/>
    </source>
</evidence>
<evidence type="ECO:0000256" key="1">
    <source>
        <dbReference type="SAM" id="MobiDB-lite"/>
    </source>
</evidence>
<sequence>MNLVLPLPSLFCLSFLLPFCSLLQCGGDSFGELSLWSAGSRKGEGTAFSDDDTEDTGSTENWSQKMTIDTLAVREAGRGAFSSECGGGRREWTTSTSTKQPEVKQERPRRTKRGEAAAAASRSLGRTGTHLSFPRVPHPLFYT</sequence>
<evidence type="ECO:0008006" key="5">
    <source>
        <dbReference type="Google" id="ProtNLM"/>
    </source>
</evidence>
<feature type="region of interest" description="Disordered" evidence="1">
    <location>
        <begin position="80"/>
        <end position="143"/>
    </location>
</feature>
<feature type="signal peptide" evidence="2">
    <location>
        <begin position="1"/>
        <end position="22"/>
    </location>
</feature>
<feature type="chain" id="PRO_5039461693" description="Secreted protein" evidence="2">
    <location>
        <begin position="23"/>
        <end position="143"/>
    </location>
</feature>
<dbReference type="Proteomes" id="UP001055439">
    <property type="component" value="Chromosome 8"/>
</dbReference>
<keyword evidence="2" id="KW-0732">Signal</keyword>
<name>A0A9E7GZU1_9LILI</name>
<protein>
    <recommendedName>
        <fullName evidence="5">Secreted protein</fullName>
    </recommendedName>
</protein>
<reference evidence="3" key="1">
    <citation type="submission" date="2022-05" db="EMBL/GenBank/DDBJ databases">
        <title>The Musa troglodytarum L. genome provides insights into the mechanism of non-climacteric behaviour and enrichment of carotenoids.</title>
        <authorList>
            <person name="Wang J."/>
        </authorList>
    </citation>
    <scope>NUCLEOTIDE SEQUENCE</scope>
    <source>
        <tissue evidence="3">Leaf</tissue>
    </source>
</reference>